<accession>A0ABV2S8S7</accession>
<protein>
    <submittedName>
        <fullName evidence="2">Uncharacterized protein</fullName>
    </submittedName>
</protein>
<proteinExistence type="predicted"/>
<feature type="region of interest" description="Disordered" evidence="1">
    <location>
        <begin position="49"/>
        <end position="71"/>
    </location>
</feature>
<comment type="caution">
    <text evidence="2">The sequence shown here is derived from an EMBL/GenBank/DDBJ whole genome shotgun (WGS) entry which is preliminary data.</text>
</comment>
<dbReference type="EMBL" id="JBEPTQ010000002">
    <property type="protein sequence ID" value="MET4725579.1"/>
    <property type="molecule type" value="Genomic_DNA"/>
</dbReference>
<keyword evidence="3" id="KW-1185">Reference proteome</keyword>
<sequence length="114" mass="12725">MEKAPTRRAWDDASHRPARVDLPRKRERCSEFAARDDIIRLELSREINRDATPQRGTTAVSHPHLSSHASLKPSLTPMPVVIRFLTLQRVMVGNCSSSIQATGTSSTRIFCALS</sequence>
<organism evidence="2 3">
    <name type="scientific">Bradyrhizobium japonicum</name>
    <dbReference type="NCBI Taxonomy" id="375"/>
    <lineage>
        <taxon>Bacteria</taxon>
        <taxon>Pseudomonadati</taxon>
        <taxon>Pseudomonadota</taxon>
        <taxon>Alphaproteobacteria</taxon>
        <taxon>Hyphomicrobiales</taxon>
        <taxon>Nitrobacteraceae</taxon>
        <taxon>Bradyrhizobium</taxon>
    </lineage>
</organism>
<evidence type="ECO:0000313" key="2">
    <source>
        <dbReference type="EMBL" id="MET4725579.1"/>
    </source>
</evidence>
<evidence type="ECO:0000256" key="1">
    <source>
        <dbReference type="SAM" id="MobiDB-lite"/>
    </source>
</evidence>
<gene>
    <name evidence="2" type="ORF">ABIF63_009685</name>
</gene>
<name>A0ABV2S8S7_BRAJP</name>
<reference evidence="2 3" key="1">
    <citation type="submission" date="2024-06" db="EMBL/GenBank/DDBJ databases">
        <title>Genomic Encyclopedia of Type Strains, Phase V (KMG-V): Genome sequencing to study the core and pangenomes of soil and plant-associated prokaryotes.</title>
        <authorList>
            <person name="Whitman W."/>
        </authorList>
    </citation>
    <scope>NUCLEOTIDE SEQUENCE [LARGE SCALE GENOMIC DNA]</scope>
    <source>
        <strain evidence="2 3">USDA 160</strain>
    </source>
</reference>
<dbReference type="Proteomes" id="UP001549291">
    <property type="component" value="Unassembled WGS sequence"/>
</dbReference>
<feature type="region of interest" description="Disordered" evidence="1">
    <location>
        <begin position="1"/>
        <end position="21"/>
    </location>
</feature>
<evidence type="ECO:0000313" key="3">
    <source>
        <dbReference type="Proteomes" id="UP001549291"/>
    </source>
</evidence>